<protein>
    <submittedName>
        <fullName evidence="2">Uncharacterized protein</fullName>
    </submittedName>
</protein>
<evidence type="ECO:0000256" key="1">
    <source>
        <dbReference type="SAM" id="SignalP"/>
    </source>
</evidence>
<keyword evidence="1" id="KW-0732">Signal</keyword>
<proteinExistence type="predicted"/>
<dbReference type="EMBL" id="ML996119">
    <property type="protein sequence ID" value="KAF2737006.1"/>
    <property type="molecule type" value="Genomic_DNA"/>
</dbReference>
<accession>A0A9P4R4X2</accession>
<evidence type="ECO:0000313" key="2">
    <source>
        <dbReference type="EMBL" id="KAF2737006.1"/>
    </source>
</evidence>
<dbReference type="AlphaFoldDB" id="A0A9P4R4X2"/>
<dbReference type="Proteomes" id="UP000799444">
    <property type="component" value="Unassembled WGS sequence"/>
</dbReference>
<reference evidence="2" key="1">
    <citation type="journal article" date="2020" name="Stud. Mycol.">
        <title>101 Dothideomycetes genomes: a test case for predicting lifestyles and emergence of pathogens.</title>
        <authorList>
            <person name="Haridas S."/>
            <person name="Albert R."/>
            <person name="Binder M."/>
            <person name="Bloem J."/>
            <person name="Labutti K."/>
            <person name="Salamov A."/>
            <person name="Andreopoulos B."/>
            <person name="Baker S."/>
            <person name="Barry K."/>
            <person name="Bills G."/>
            <person name="Bluhm B."/>
            <person name="Cannon C."/>
            <person name="Castanera R."/>
            <person name="Culley D."/>
            <person name="Daum C."/>
            <person name="Ezra D."/>
            <person name="Gonzalez J."/>
            <person name="Henrissat B."/>
            <person name="Kuo A."/>
            <person name="Liang C."/>
            <person name="Lipzen A."/>
            <person name="Lutzoni F."/>
            <person name="Magnuson J."/>
            <person name="Mondo S."/>
            <person name="Nolan M."/>
            <person name="Ohm R."/>
            <person name="Pangilinan J."/>
            <person name="Park H.-J."/>
            <person name="Ramirez L."/>
            <person name="Alfaro M."/>
            <person name="Sun H."/>
            <person name="Tritt A."/>
            <person name="Yoshinaga Y."/>
            <person name="Zwiers L.-H."/>
            <person name="Turgeon B."/>
            <person name="Goodwin S."/>
            <person name="Spatafora J."/>
            <person name="Crous P."/>
            <person name="Grigoriev I."/>
        </authorList>
    </citation>
    <scope>NUCLEOTIDE SEQUENCE</scope>
    <source>
        <strain evidence="2">CBS 125425</strain>
    </source>
</reference>
<gene>
    <name evidence="2" type="ORF">EJ04DRAFT_134198</name>
</gene>
<keyword evidence="3" id="KW-1185">Reference proteome</keyword>
<evidence type="ECO:0000313" key="3">
    <source>
        <dbReference type="Proteomes" id="UP000799444"/>
    </source>
</evidence>
<feature type="signal peptide" evidence="1">
    <location>
        <begin position="1"/>
        <end position="18"/>
    </location>
</feature>
<feature type="chain" id="PRO_5040253679" evidence="1">
    <location>
        <begin position="19"/>
        <end position="79"/>
    </location>
</feature>
<name>A0A9P4R4X2_9PLEO</name>
<organism evidence="2 3">
    <name type="scientific">Polyplosphaeria fusca</name>
    <dbReference type="NCBI Taxonomy" id="682080"/>
    <lineage>
        <taxon>Eukaryota</taxon>
        <taxon>Fungi</taxon>
        <taxon>Dikarya</taxon>
        <taxon>Ascomycota</taxon>
        <taxon>Pezizomycotina</taxon>
        <taxon>Dothideomycetes</taxon>
        <taxon>Pleosporomycetidae</taxon>
        <taxon>Pleosporales</taxon>
        <taxon>Tetraplosphaeriaceae</taxon>
        <taxon>Polyplosphaeria</taxon>
    </lineage>
</organism>
<sequence length="79" mass="8255">MKSSIFVLFAALVASTLATPTTPTTPLLEKRACDRDSCLSCFRNCIPSCTGQGGSCTVVCQSSCRVEYHCGLGCVGDAN</sequence>
<comment type="caution">
    <text evidence="2">The sequence shown here is derived from an EMBL/GenBank/DDBJ whole genome shotgun (WGS) entry which is preliminary data.</text>
</comment>